<keyword evidence="1" id="KW-0472">Membrane</keyword>
<proteinExistence type="inferred from homology"/>
<dbReference type="HAMAP" id="MF_01411">
    <property type="entry name" value="LPS_assembly_LptD"/>
    <property type="match status" value="1"/>
</dbReference>
<dbReference type="RefSeq" id="WP_353684153.1">
    <property type="nucleotide sequence ID" value="NZ_CP144373.1"/>
</dbReference>
<dbReference type="GO" id="GO:0043165">
    <property type="term" value="P:Gram-negative-bacterium-type cell outer membrane assembly"/>
    <property type="evidence" value="ECO:0007669"/>
    <property type="project" value="InterPro"/>
</dbReference>
<dbReference type="GO" id="GO:0009279">
    <property type="term" value="C:cell outer membrane"/>
    <property type="evidence" value="ECO:0007669"/>
    <property type="project" value="InterPro"/>
</dbReference>
<protein>
    <submittedName>
        <fullName evidence="3">LptA/OstA family protein</fullName>
    </submittedName>
</protein>
<name>A0AAU8GXA7_9BACT</name>
<dbReference type="PANTHER" id="PTHR30189:SF1">
    <property type="entry name" value="LPS-ASSEMBLY PROTEIN LPTD"/>
    <property type="match status" value="1"/>
</dbReference>
<dbReference type="InterPro" id="IPR020889">
    <property type="entry name" value="LipoPS_assembly_LptD"/>
</dbReference>
<evidence type="ECO:0000313" key="3">
    <source>
        <dbReference type="EMBL" id="XCH46625.1"/>
    </source>
</evidence>
<keyword evidence="1" id="KW-0998">Cell outer membrane</keyword>
<dbReference type="Pfam" id="PF03968">
    <property type="entry name" value="LptD_N"/>
    <property type="match status" value="1"/>
</dbReference>
<feature type="domain" description="Organic solvent tolerance-like N-terminal" evidence="2">
    <location>
        <begin position="34"/>
        <end position="129"/>
    </location>
</feature>
<dbReference type="InterPro" id="IPR050218">
    <property type="entry name" value="LptD"/>
</dbReference>
<dbReference type="PANTHER" id="PTHR30189">
    <property type="entry name" value="LPS-ASSEMBLY PROTEIN"/>
    <property type="match status" value="1"/>
</dbReference>
<dbReference type="Gene3D" id="2.60.450.10">
    <property type="entry name" value="Lipopolysaccharide (LPS) transport protein A like domain"/>
    <property type="match status" value="1"/>
</dbReference>
<dbReference type="InterPro" id="IPR005653">
    <property type="entry name" value="OstA-like_N"/>
</dbReference>
<organism evidence="3">
    <name type="scientific">Thermodesulfovibrio autotrophicus</name>
    <dbReference type="NCBI Taxonomy" id="3118333"/>
    <lineage>
        <taxon>Bacteria</taxon>
        <taxon>Pseudomonadati</taxon>
        <taxon>Nitrospirota</taxon>
        <taxon>Thermodesulfovibrionia</taxon>
        <taxon>Thermodesulfovibrionales</taxon>
        <taxon>Thermodesulfovibrionaceae</taxon>
        <taxon>Thermodesulfovibrio</taxon>
    </lineage>
</organism>
<sequence>MKCDSRGFKGWSIISSSLIVLIILLKATVSFAMEIISDTLERFEEEKKFIAIGDVYMSDGTFDLKAQKVIYYENTGEIEAFGDLYYDDDEITTWAEEGKFNRDKKTGILKNALLHIKKQDMWIKAAEIERLSEIKYKAKKATFSTCEPEPDSAQPWCFTGEFVDLVVDDKLTSKITTFKVKDVPILFSPVFWGPGGSTKKSGFLPFKFGNSNTRGFRFSPAYYLVVDSNKDATFYLDYFSKVGLGKGIEYRYLDFDTKGMWYGYQIKDRKLNKDYIELRGIHLQKFKGVDLLADINYVNKNDFYREYGDVRSASNTYLFKEYSKDLSARYDRFLQSSVELSVPGVQSRFYLLGQGWKDLKEGSTSPPVKTELGYVVYPYRLGQFNVNFNTNVAEFYKEDGVKGQRFEIAPQISHTSGDAIKLTQMLGLNEIFYNLEKTFPYEDTSHREMIQYNAKTFIRLYKRGENFTHLIEPFVEGVFIGVNGKPPILKSSEVIDDTALLRAGVYNKINFKTLTAEARITQVYDLRAKNEWDKLYPVLLEGRISFWKISLGFDTYQNIVKKRMERFNSDISFSPDETTSLSFSERYTRNEALSPAYLWSPTLRDQYNVQEKEGGIKTYALTLVKKLSEKWSFTANVNYDAKGAGLRDSSLNVRYAEKCWAANISVTRRPVEIQGRKTSEFSFLVIFELKGIGPIRVYERSGSS</sequence>
<dbReference type="GO" id="GO:0015920">
    <property type="term" value="P:lipopolysaccharide transport"/>
    <property type="evidence" value="ECO:0007669"/>
    <property type="project" value="InterPro"/>
</dbReference>
<evidence type="ECO:0000259" key="2">
    <source>
        <dbReference type="Pfam" id="PF03968"/>
    </source>
</evidence>
<dbReference type="AlphaFoldDB" id="A0AAU8GXA7"/>
<reference evidence="3" key="1">
    <citation type="submission" date="2024-01" db="EMBL/GenBank/DDBJ databases">
        <title>The first autotrophic representatives of the genus Thermodesulfovibrio.</title>
        <authorList>
            <person name="Maltseva A.I."/>
            <person name="Elcheninov A.G."/>
            <person name="Kublanov I.V."/>
            <person name="Lebedinsky A.V."/>
            <person name="Frolov E.N."/>
        </authorList>
    </citation>
    <scope>NUCLEOTIDE SEQUENCE</scope>
    <source>
        <strain evidence="3">3907-1M</strain>
    </source>
</reference>
<dbReference type="GO" id="GO:1990351">
    <property type="term" value="C:transporter complex"/>
    <property type="evidence" value="ECO:0007669"/>
    <property type="project" value="TreeGrafter"/>
</dbReference>
<accession>A0AAU8GXA7</accession>
<evidence type="ECO:0000256" key="1">
    <source>
        <dbReference type="ARBA" id="ARBA00023237"/>
    </source>
</evidence>
<dbReference type="EMBL" id="CP144373">
    <property type="protein sequence ID" value="XCH46625.1"/>
    <property type="molecule type" value="Genomic_DNA"/>
</dbReference>
<gene>
    <name evidence="3" type="ORF">V4D30_09790</name>
</gene>
<dbReference type="KEGG" id="taut:V4D30_09790"/>